<dbReference type="Proteomes" id="UP000288711">
    <property type="component" value="Unassembled WGS sequence"/>
</dbReference>
<feature type="compositionally biased region" description="Low complexity" evidence="1">
    <location>
        <begin position="73"/>
        <end position="88"/>
    </location>
</feature>
<keyword evidence="2" id="KW-0732">Signal</keyword>
<dbReference type="EMBL" id="ALWX01000040">
    <property type="protein sequence ID" value="EKA61132.1"/>
    <property type="molecule type" value="Genomic_DNA"/>
</dbReference>
<comment type="caution">
    <text evidence="3">The sequence shown here is derived from an EMBL/GenBank/DDBJ whole genome shotgun (WGS) entry which is preliminary data.</text>
</comment>
<sequence length="293" mass="29866">MKLTRGSLVVAVCVAATACSPGGSEPTDTGPDTVTVTFSSSTSNAPSTTTITPSGGSTQSDTPPASPSPGQPAPTSTRGAPDTTAAPATDDDRSLPRGTRAYADGFVRAWGAGDRDKAGRYATSATVSDLFGVSALGGTSWQRRSSTVEGARTRVRYTNSSGRSLAVLVDEAAASSGREHAVVGADLGPAPTSTPTETPTDAVGLPRSVTDYADAMIRAWGKDDPSAWDYSTDEVMRTLYDDWGTGGPRWARVSSTASTVTYRNKGGGTLVLTLDGGRVADGLTDAITGAAFS</sequence>
<feature type="signal peptide" evidence="2">
    <location>
        <begin position="1"/>
        <end position="18"/>
    </location>
</feature>
<feature type="compositionally biased region" description="Low complexity" evidence="1">
    <location>
        <begin position="26"/>
        <end position="63"/>
    </location>
</feature>
<name>K1E6R3_9MICO</name>
<dbReference type="PATRIC" id="fig|1210046.3.peg.1769"/>
<accession>K1E6R3</accession>
<dbReference type="PROSITE" id="PS51257">
    <property type="entry name" value="PROKAR_LIPOPROTEIN"/>
    <property type="match status" value="1"/>
</dbReference>
<evidence type="ECO:0000313" key="5">
    <source>
        <dbReference type="Proteomes" id="UP000004474"/>
    </source>
</evidence>
<protein>
    <recommendedName>
        <fullName evidence="7">Lipoprotein</fullName>
    </recommendedName>
</protein>
<reference evidence="4" key="3">
    <citation type="submission" date="2017-11" db="EMBL/GenBank/DDBJ databases">
        <authorList>
            <person name="Seuylemezian A."/>
            <person name="Cooper K."/>
            <person name="Vaishampayan P."/>
        </authorList>
    </citation>
    <scope>NUCLEOTIDE SEQUENCE</scope>
    <source>
        <strain evidence="4">PVAS-1</strain>
    </source>
</reference>
<evidence type="ECO:0000313" key="3">
    <source>
        <dbReference type="EMBL" id="EKA61132.1"/>
    </source>
</evidence>
<feature type="region of interest" description="Disordered" evidence="1">
    <location>
        <begin position="18"/>
        <end position="98"/>
    </location>
</feature>
<dbReference type="AlphaFoldDB" id="K1E6R3"/>
<feature type="chain" id="PRO_5044735178" description="Lipoprotein" evidence="2">
    <location>
        <begin position="19"/>
        <end position="293"/>
    </location>
</feature>
<reference evidence="3 5" key="2">
    <citation type="journal article" date="2012" name="J. Bacteriol.">
        <title>Genome Sequence of Janibacter hoylei MTCC8307, Isolated from the Stratospheric Air.</title>
        <authorList>
            <person name="Pawar S.P."/>
            <person name="Dhotre D.P."/>
            <person name="Shetty S.A."/>
            <person name="Chowdhury S.P."/>
            <person name="Chaudhari B.L."/>
            <person name="Shouche Y.S."/>
        </authorList>
    </citation>
    <scope>NUCLEOTIDE SEQUENCE [LARGE SCALE GENOMIC DNA]</scope>
    <source>
        <strain evidence="3 5">PVAS-1</strain>
    </source>
</reference>
<evidence type="ECO:0000313" key="4">
    <source>
        <dbReference type="EMBL" id="RWU84645.1"/>
    </source>
</evidence>
<evidence type="ECO:0000256" key="2">
    <source>
        <dbReference type="SAM" id="SignalP"/>
    </source>
</evidence>
<organism evidence="3 5">
    <name type="scientific">Janibacter hoylei PVAS-1</name>
    <dbReference type="NCBI Taxonomy" id="1210046"/>
    <lineage>
        <taxon>Bacteria</taxon>
        <taxon>Bacillati</taxon>
        <taxon>Actinomycetota</taxon>
        <taxon>Actinomycetes</taxon>
        <taxon>Micrococcales</taxon>
        <taxon>Intrasporangiaceae</taxon>
        <taxon>Janibacter</taxon>
    </lineage>
</organism>
<evidence type="ECO:0000313" key="6">
    <source>
        <dbReference type="Proteomes" id="UP000288711"/>
    </source>
</evidence>
<dbReference type="OrthoDB" id="4872142at2"/>
<gene>
    <name evidence="3" type="ORF">B277_09242</name>
    <name evidence="4" type="ORF">CWN80_03450</name>
</gene>
<proteinExistence type="predicted"/>
<dbReference type="RefSeq" id="WP_007927382.1">
    <property type="nucleotide sequence ID" value="NZ_ALWX01000040.1"/>
</dbReference>
<reference evidence="4 6" key="1">
    <citation type="journal article" date="2009" name="Int. J. Syst. Evol. Microbiol.">
        <title>Janibacter hoylei sp. nov., Bacillus isronensis sp. nov. and Bacillus aryabhattai sp. nov., isolated from cryotubes used for collecting air from the upper atmosphere.</title>
        <authorList>
            <person name="Shivaji S."/>
            <person name="Chaturvedi P."/>
            <person name="Begum Z."/>
            <person name="Pindi P.K."/>
            <person name="Manorama R."/>
            <person name="Padmanaban D.A."/>
            <person name="Shouche Y.S."/>
            <person name="Pawar S."/>
            <person name="Vaishampayan P."/>
            <person name="Dutt C.B."/>
            <person name="Datta G.N."/>
            <person name="Manchanda R.K."/>
            <person name="Rao U.R."/>
            <person name="Bhargava P.M."/>
            <person name="Narlikar J.V."/>
        </authorList>
    </citation>
    <scope>NUCLEOTIDE SEQUENCE [LARGE SCALE GENOMIC DNA]</scope>
    <source>
        <strain evidence="4 6">PVAS-1</strain>
    </source>
</reference>
<evidence type="ECO:0008006" key="7">
    <source>
        <dbReference type="Google" id="ProtNLM"/>
    </source>
</evidence>
<evidence type="ECO:0000256" key="1">
    <source>
        <dbReference type="SAM" id="MobiDB-lite"/>
    </source>
</evidence>
<dbReference type="EMBL" id="PIPF01000003">
    <property type="protein sequence ID" value="RWU84645.1"/>
    <property type="molecule type" value="Genomic_DNA"/>
</dbReference>
<dbReference type="Proteomes" id="UP000004474">
    <property type="component" value="Unassembled WGS sequence"/>
</dbReference>
<keyword evidence="6" id="KW-1185">Reference proteome</keyword>